<keyword evidence="1" id="KW-1133">Transmembrane helix</keyword>
<dbReference type="EMBL" id="AYXG01000024">
    <property type="protein sequence ID" value="EWC64090.1"/>
    <property type="molecule type" value="Genomic_DNA"/>
</dbReference>
<evidence type="ECO:0000256" key="1">
    <source>
        <dbReference type="SAM" id="Phobius"/>
    </source>
</evidence>
<dbReference type="STRING" id="909613.UO65_0617"/>
<protein>
    <submittedName>
        <fullName evidence="2">Uncharacterized protein</fullName>
    </submittedName>
</protein>
<keyword evidence="1" id="KW-0812">Transmembrane</keyword>
<evidence type="ECO:0000313" key="3">
    <source>
        <dbReference type="Proteomes" id="UP000019277"/>
    </source>
</evidence>
<feature type="transmembrane region" description="Helical" evidence="1">
    <location>
        <begin position="72"/>
        <end position="92"/>
    </location>
</feature>
<dbReference type="RefSeq" id="WP_035278483.1">
    <property type="nucleotide sequence ID" value="NZ_AYXG01000024.1"/>
</dbReference>
<organism evidence="2 3">
    <name type="scientific">Actinokineospora spheciospongiae</name>
    <dbReference type="NCBI Taxonomy" id="909613"/>
    <lineage>
        <taxon>Bacteria</taxon>
        <taxon>Bacillati</taxon>
        <taxon>Actinomycetota</taxon>
        <taxon>Actinomycetes</taxon>
        <taxon>Pseudonocardiales</taxon>
        <taxon>Pseudonocardiaceae</taxon>
        <taxon>Actinokineospora</taxon>
    </lineage>
</organism>
<reference evidence="2 3" key="1">
    <citation type="journal article" date="2014" name="Genome Announc.">
        <title>Draft Genome Sequence of the Antitrypanosomally Active Sponge-Associated Bacterium Actinokineospora sp. Strain EG49.</title>
        <authorList>
            <person name="Harjes J."/>
            <person name="Ryu T."/>
            <person name="Abdelmohsen U.R."/>
            <person name="Moitinho-Silva L."/>
            <person name="Horn H."/>
            <person name="Ravasi T."/>
            <person name="Hentschel U."/>
        </authorList>
    </citation>
    <scope>NUCLEOTIDE SEQUENCE [LARGE SCALE GENOMIC DNA]</scope>
    <source>
        <strain evidence="2 3">EG49</strain>
    </source>
</reference>
<dbReference type="InterPro" id="IPR018212">
    <property type="entry name" value="Na/solute_symporter_CS"/>
</dbReference>
<keyword evidence="1" id="KW-0472">Membrane</keyword>
<dbReference type="PATRIC" id="fig|909613.9.peg.632"/>
<feature type="transmembrane region" description="Helical" evidence="1">
    <location>
        <begin position="104"/>
        <end position="122"/>
    </location>
</feature>
<gene>
    <name evidence="2" type="ORF">UO65_0617</name>
</gene>
<accession>W7IT77</accession>
<name>W7IT77_9PSEU</name>
<comment type="caution">
    <text evidence="2">The sequence shown here is derived from an EMBL/GenBank/DDBJ whole genome shotgun (WGS) entry which is preliminary data.</text>
</comment>
<dbReference type="OrthoDB" id="3694882at2"/>
<proteinExistence type="predicted"/>
<dbReference type="AlphaFoldDB" id="W7IT77"/>
<sequence length="125" mass="13427">MVEREDGPFFEAAYRAAGEVDDSVGEERRRAWWRAVPRFAVALVEGVLRDWLVIGAVLFSLVVAVVGGTSGVVGWAVAGVVAGVVGVVLVGVAVRRKWSFGAQWAVILGVVVAQAAYLVLFWKTR</sequence>
<evidence type="ECO:0000313" key="2">
    <source>
        <dbReference type="EMBL" id="EWC64090.1"/>
    </source>
</evidence>
<dbReference type="PROSITE" id="PS00457">
    <property type="entry name" value="NA_SOLUT_SYMP_2"/>
    <property type="match status" value="1"/>
</dbReference>
<dbReference type="Proteomes" id="UP000019277">
    <property type="component" value="Unassembled WGS sequence"/>
</dbReference>
<feature type="transmembrane region" description="Helical" evidence="1">
    <location>
        <begin position="39"/>
        <end position="66"/>
    </location>
</feature>
<keyword evidence="3" id="KW-1185">Reference proteome</keyword>